<accession>A0A1D1XMV1</accession>
<dbReference type="Pfam" id="PF05553">
    <property type="entry name" value="DUF761"/>
    <property type="match status" value="1"/>
</dbReference>
<proteinExistence type="predicted"/>
<organism evidence="2">
    <name type="scientific">Anthurium amnicola</name>
    <dbReference type="NCBI Taxonomy" id="1678845"/>
    <lineage>
        <taxon>Eukaryota</taxon>
        <taxon>Viridiplantae</taxon>
        <taxon>Streptophyta</taxon>
        <taxon>Embryophyta</taxon>
        <taxon>Tracheophyta</taxon>
        <taxon>Spermatophyta</taxon>
        <taxon>Magnoliopsida</taxon>
        <taxon>Liliopsida</taxon>
        <taxon>Araceae</taxon>
        <taxon>Pothoideae</taxon>
        <taxon>Potheae</taxon>
        <taxon>Anthurium</taxon>
    </lineage>
</organism>
<reference evidence="2" key="1">
    <citation type="submission" date="2015-07" db="EMBL/GenBank/DDBJ databases">
        <title>Transcriptome Assembly of Anthurium amnicola.</title>
        <authorList>
            <person name="Suzuki J."/>
        </authorList>
    </citation>
    <scope>NUCLEOTIDE SEQUENCE</scope>
</reference>
<dbReference type="PANTHER" id="PTHR33265">
    <property type="entry name" value="AVR9/CF-9 RAPIDLY ELICITED PROTEIN-RELATED"/>
    <property type="match status" value="1"/>
</dbReference>
<protein>
    <submittedName>
        <fullName evidence="2">Cytosolic phospholipase A2</fullName>
    </submittedName>
</protein>
<dbReference type="PANTHER" id="PTHR33265:SF10">
    <property type="entry name" value="OS01G0133200 PROTEIN"/>
    <property type="match status" value="1"/>
</dbReference>
<evidence type="ECO:0000313" key="2">
    <source>
        <dbReference type="EMBL" id="JAT43681.1"/>
    </source>
</evidence>
<dbReference type="EMBL" id="GDJX01024255">
    <property type="protein sequence ID" value="JAT43681.1"/>
    <property type="molecule type" value="Transcribed_RNA"/>
</dbReference>
<dbReference type="InterPro" id="IPR008480">
    <property type="entry name" value="DUF761_pln"/>
</dbReference>
<name>A0A1D1XMV1_9ARAE</name>
<feature type="region of interest" description="Disordered" evidence="1">
    <location>
        <begin position="117"/>
        <end position="157"/>
    </location>
</feature>
<dbReference type="AlphaFoldDB" id="A0A1D1XMV1"/>
<gene>
    <name evidence="2" type="primary">pla2g4a_1</name>
    <name evidence="2" type="ORF">g.13656</name>
</gene>
<evidence type="ECO:0000256" key="1">
    <source>
        <dbReference type="SAM" id="MobiDB-lite"/>
    </source>
</evidence>
<feature type="non-terminal residue" evidence="2">
    <location>
        <position position="1"/>
    </location>
</feature>
<sequence>SSSSSSRIRRAMQKKRPILRRAWDFIAVTTITPLGKVVRKPIAICGDSSGGSKHLILFKKTRRLSLLRHYNYHFIGEYEFSPDKTPLFPRRRRGMSKKRSRLLRLLLCGGAEAIEGGGVPGVESETTSARTLSGELEQEQPEVSPDWSEDDGGGESVDRRAERFIERFYQEMRIQRQRSALEYTEMLDRSC</sequence>